<evidence type="ECO:0000313" key="2">
    <source>
        <dbReference type="Proteomes" id="UP001140066"/>
    </source>
</evidence>
<gene>
    <name evidence="1" type="ORF">GGI18_003889</name>
</gene>
<accession>A0ACC1KAT4</accession>
<proteinExistence type="predicted"/>
<sequence length="113" mass="11556">MSSTDSDGGIPLSVRVAGLPSGKRNGGGGNDSSSDSDNVPLSIRSKRQLSSADSGTESDQPLSGRVKAPRKKAIANGSAPGPAPKRTKKALAPKETKRPRTAASSICRVFCHA</sequence>
<dbReference type="Proteomes" id="UP001140066">
    <property type="component" value="Unassembled WGS sequence"/>
</dbReference>
<keyword evidence="2" id="KW-1185">Reference proteome</keyword>
<evidence type="ECO:0000313" key="1">
    <source>
        <dbReference type="EMBL" id="KAJ2779820.1"/>
    </source>
</evidence>
<name>A0ACC1KAT4_9FUNG</name>
<protein>
    <submittedName>
        <fullName evidence="1">Uncharacterized protein</fullName>
    </submittedName>
</protein>
<reference evidence="1" key="1">
    <citation type="submission" date="2022-07" db="EMBL/GenBank/DDBJ databases">
        <title>Phylogenomic reconstructions and comparative analyses of Kickxellomycotina fungi.</title>
        <authorList>
            <person name="Reynolds N.K."/>
            <person name="Stajich J.E."/>
            <person name="Barry K."/>
            <person name="Grigoriev I.V."/>
            <person name="Crous P."/>
            <person name="Smith M.E."/>
        </authorList>
    </citation>
    <scope>NUCLEOTIDE SEQUENCE</scope>
    <source>
        <strain evidence="1">BCRC 34191</strain>
    </source>
</reference>
<comment type="caution">
    <text evidence="1">The sequence shown here is derived from an EMBL/GenBank/DDBJ whole genome shotgun (WGS) entry which is preliminary data.</text>
</comment>
<organism evidence="1 2">
    <name type="scientific">Coemansia linderi</name>
    <dbReference type="NCBI Taxonomy" id="2663919"/>
    <lineage>
        <taxon>Eukaryota</taxon>
        <taxon>Fungi</taxon>
        <taxon>Fungi incertae sedis</taxon>
        <taxon>Zoopagomycota</taxon>
        <taxon>Kickxellomycotina</taxon>
        <taxon>Kickxellomycetes</taxon>
        <taxon>Kickxellales</taxon>
        <taxon>Kickxellaceae</taxon>
        <taxon>Coemansia</taxon>
    </lineage>
</organism>
<dbReference type="EMBL" id="JANBUK010001541">
    <property type="protein sequence ID" value="KAJ2779820.1"/>
    <property type="molecule type" value="Genomic_DNA"/>
</dbReference>